<sequence>MSFGPSGDARAGNGIVVETTAGFVRVSADRTFRNYGPPHDYLIQILDGPVNYVGNSPEVIVEFLRGLPLLSSPTVGADILEIGFPGHEDDEVTYVGSWQWASTGRRAARSSSTELRPPPWPLSRLPERISKSPKTV</sequence>
<gene>
    <name evidence="2" type="ORF">MHPYR_120169</name>
</gene>
<protein>
    <submittedName>
        <fullName evidence="2">Uncharacterized protein</fullName>
    </submittedName>
</protein>
<dbReference type="AlphaFoldDB" id="A0A1Y5P818"/>
<evidence type="ECO:0000256" key="1">
    <source>
        <dbReference type="SAM" id="MobiDB-lite"/>
    </source>
</evidence>
<organism evidence="2">
    <name type="scientific">uncultured Mycobacterium sp</name>
    <dbReference type="NCBI Taxonomy" id="171292"/>
    <lineage>
        <taxon>Bacteria</taxon>
        <taxon>Bacillati</taxon>
        <taxon>Actinomycetota</taxon>
        <taxon>Actinomycetes</taxon>
        <taxon>Mycobacteriales</taxon>
        <taxon>Mycobacteriaceae</taxon>
        <taxon>Mycobacterium</taxon>
        <taxon>environmental samples</taxon>
    </lineage>
</organism>
<dbReference type="EMBL" id="FLQS01000004">
    <property type="protein sequence ID" value="SBS72068.1"/>
    <property type="molecule type" value="Genomic_DNA"/>
</dbReference>
<evidence type="ECO:0000313" key="2">
    <source>
        <dbReference type="EMBL" id="SBS72068.1"/>
    </source>
</evidence>
<feature type="compositionally biased region" description="Low complexity" evidence="1">
    <location>
        <begin position="104"/>
        <end position="115"/>
    </location>
</feature>
<name>A0A1Y5P818_9MYCO</name>
<feature type="region of interest" description="Disordered" evidence="1">
    <location>
        <begin position="104"/>
        <end position="136"/>
    </location>
</feature>
<reference evidence="2" key="1">
    <citation type="submission" date="2016-03" db="EMBL/GenBank/DDBJ databases">
        <authorList>
            <person name="Ploux O."/>
        </authorList>
    </citation>
    <scope>NUCLEOTIDE SEQUENCE</scope>
    <source>
        <strain evidence="2">UC10</strain>
    </source>
</reference>
<accession>A0A1Y5P818</accession>
<proteinExistence type="predicted"/>